<dbReference type="InterPro" id="IPR005017">
    <property type="entry name" value="OMPP1/FadL/TodX"/>
</dbReference>
<dbReference type="GO" id="GO:0015483">
    <property type="term" value="F:long-chain fatty acid transporting porin activity"/>
    <property type="evidence" value="ECO:0007669"/>
    <property type="project" value="TreeGrafter"/>
</dbReference>
<comment type="similarity">
    <text evidence="2">Belongs to the OmpP1/FadL family.</text>
</comment>
<evidence type="ECO:0000256" key="6">
    <source>
        <dbReference type="ARBA" id="ARBA00023136"/>
    </source>
</evidence>
<keyword evidence="6" id="KW-0472">Membrane</keyword>
<comment type="subcellular location">
    <subcellularLocation>
        <location evidence="1">Cell outer membrane</location>
        <topology evidence="1">Multi-pass membrane protein</topology>
    </subcellularLocation>
</comment>
<sequence>MKKHALLATSMLFPAVMSLGAGYQLNLQGLRQLAMGGGGAAWVWDASTIFYNPAGLSRMDGIQAYGSALFIMPSTKYIQQPTGGYSYTSKEQTFVPFNVYVGGTVGKQKRLGVGLGVYTPFGSGLKWDDDWTGRYVNQSIKLQSIFFQPTVSYRVSDIVSVGAGFVYATGNVDLRQALPVQDQTGADGEAELKGNANGLGYNLGVHIQANSNLQFGLTYRSEVKMKVNSGNATFNVPTSLSSEFPNTGFSTSLPLPQVLSVGVGYRICERLVLTANFDLVGWKSYDTLRFDYDQQTAQLQNTRTPRLYKNTLAMRAGANYKICKSFNLMAGIAYDPSPVRDGYVSPELPDANRLVLTGGLSYKPAKKLTILAAVEYVTSEKRNSTFIPAGLSGQYQTKAITPGIGVSYDFK</sequence>
<comment type="caution">
    <text evidence="8">The sequence shown here is derived from an EMBL/GenBank/DDBJ whole genome shotgun (WGS) entry which is preliminary data.</text>
</comment>
<evidence type="ECO:0000256" key="3">
    <source>
        <dbReference type="ARBA" id="ARBA00022452"/>
    </source>
</evidence>
<evidence type="ECO:0000256" key="1">
    <source>
        <dbReference type="ARBA" id="ARBA00004571"/>
    </source>
</evidence>
<dbReference type="PANTHER" id="PTHR35093:SF8">
    <property type="entry name" value="OUTER MEMBRANE PROTEIN NMB0088-RELATED"/>
    <property type="match status" value="1"/>
</dbReference>
<evidence type="ECO:0000256" key="5">
    <source>
        <dbReference type="ARBA" id="ARBA00022729"/>
    </source>
</evidence>
<accession>A0A2W2BWC6</accession>
<name>A0A2W2BWC6_9BACT</name>
<organism evidence="8 9">
    <name type="scientific">Taibaiella soli</name>
    <dbReference type="NCBI Taxonomy" id="1649169"/>
    <lineage>
        <taxon>Bacteria</taxon>
        <taxon>Pseudomonadati</taxon>
        <taxon>Bacteroidota</taxon>
        <taxon>Chitinophagia</taxon>
        <taxon>Chitinophagales</taxon>
        <taxon>Chitinophagaceae</taxon>
        <taxon>Taibaiella</taxon>
    </lineage>
</organism>
<protein>
    <submittedName>
        <fullName evidence="8">Long-chain fatty acid transporter</fullName>
    </submittedName>
</protein>
<dbReference type="OrthoDB" id="9922at2"/>
<dbReference type="EMBL" id="QKTW01000019">
    <property type="protein sequence ID" value="PZF72153.1"/>
    <property type="molecule type" value="Genomic_DNA"/>
</dbReference>
<keyword evidence="4" id="KW-0812">Transmembrane</keyword>
<evidence type="ECO:0000256" key="2">
    <source>
        <dbReference type="ARBA" id="ARBA00008163"/>
    </source>
</evidence>
<dbReference type="RefSeq" id="WP_110999665.1">
    <property type="nucleotide sequence ID" value="NZ_QKTW01000019.1"/>
</dbReference>
<dbReference type="SUPFAM" id="SSF56935">
    <property type="entry name" value="Porins"/>
    <property type="match status" value="1"/>
</dbReference>
<dbReference type="AlphaFoldDB" id="A0A2W2BWC6"/>
<dbReference type="GO" id="GO:0009279">
    <property type="term" value="C:cell outer membrane"/>
    <property type="evidence" value="ECO:0007669"/>
    <property type="project" value="UniProtKB-SubCell"/>
</dbReference>
<reference evidence="8 9" key="1">
    <citation type="submission" date="2018-06" db="EMBL/GenBank/DDBJ databases">
        <title>Mucibacter soli gen. nov., sp. nov., a new member of the family Chitinophagaceae producing mucin.</title>
        <authorList>
            <person name="Kim M.-K."/>
            <person name="Park S."/>
            <person name="Kim T.-S."/>
            <person name="Joung Y."/>
            <person name="Han J.-H."/>
            <person name="Kim S.B."/>
        </authorList>
    </citation>
    <scope>NUCLEOTIDE SEQUENCE [LARGE SCALE GENOMIC DNA]</scope>
    <source>
        <strain evidence="8 9">R1-15</strain>
    </source>
</reference>
<dbReference type="Proteomes" id="UP000248745">
    <property type="component" value="Unassembled WGS sequence"/>
</dbReference>
<keyword evidence="3" id="KW-1134">Transmembrane beta strand</keyword>
<keyword evidence="7" id="KW-0998">Cell outer membrane</keyword>
<keyword evidence="9" id="KW-1185">Reference proteome</keyword>
<dbReference type="Gene3D" id="2.40.160.60">
    <property type="entry name" value="Outer membrane protein transport protein (OMPP1/FadL/TodX)"/>
    <property type="match status" value="1"/>
</dbReference>
<keyword evidence="5" id="KW-0732">Signal</keyword>
<evidence type="ECO:0000256" key="4">
    <source>
        <dbReference type="ARBA" id="ARBA00022692"/>
    </source>
</evidence>
<dbReference type="Pfam" id="PF03349">
    <property type="entry name" value="Toluene_X"/>
    <property type="match status" value="1"/>
</dbReference>
<proteinExistence type="inferred from homology"/>
<evidence type="ECO:0000313" key="8">
    <source>
        <dbReference type="EMBL" id="PZF72153.1"/>
    </source>
</evidence>
<evidence type="ECO:0000256" key="7">
    <source>
        <dbReference type="ARBA" id="ARBA00023237"/>
    </source>
</evidence>
<evidence type="ECO:0000313" key="9">
    <source>
        <dbReference type="Proteomes" id="UP000248745"/>
    </source>
</evidence>
<gene>
    <name evidence="8" type="ORF">DN068_14555</name>
</gene>
<dbReference type="PANTHER" id="PTHR35093">
    <property type="entry name" value="OUTER MEMBRANE PROTEIN NMB0088-RELATED"/>
    <property type="match status" value="1"/>
</dbReference>